<dbReference type="Gene3D" id="1.50.40.10">
    <property type="entry name" value="Mitochondrial carrier domain"/>
    <property type="match status" value="1"/>
</dbReference>
<dbReference type="GO" id="GO:1990544">
    <property type="term" value="P:mitochondrial ATP transmembrane transport"/>
    <property type="evidence" value="ECO:0007669"/>
    <property type="project" value="InterPro"/>
</dbReference>
<sequence>MSSKKLDLGFAESFFPSGTAAAVSKTSAAPIERVKLLLQNQNELLKQGKLDSRFHGVQDCAMRTLRNEGILSFWRGNFASVIRYFPQQALNFAFKDQIRKIIRISPKAPHIEKFSKNILSGGVAGSISLVFVQSIDYTRTRLATDRKKEFNGIVDVYVKTIRSDGISGLYRGFLVSCTCVFIYRGLYFGLYDSLKPILLSNQSDWFHSFLLGWAVTITAGLIAYPIDTVKRRMMLTSGEKVKYSGSIQCFRSILQNEGWGAVYRGAGVNIIRGIAGAGVLSGFDQVKSIYIGWRLPQ</sequence>
<evidence type="ECO:0000256" key="3">
    <source>
        <dbReference type="ARBA" id="ARBA00011245"/>
    </source>
</evidence>
<evidence type="ECO:0000256" key="2">
    <source>
        <dbReference type="ARBA" id="ARBA00006375"/>
    </source>
</evidence>
<evidence type="ECO:0000256" key="7">
    <source>
        <dbReference type="ARBA" id="ARBA00022737"/>
    </source>
</evidence>
<evidence type="ECO:0000256" key="15">
    <source>
        <dbReference type="RuleBase" id="RU000488"/>
    </source>
</evidence>
<dbReference type="PROSITE" id="PS50920">
    <property type="entry name" value="SOLCAR"/>
    <property type="match status" value="3"/>
</dbReference>
<keyword evidence="6 14" id="KW-0812">Transmembrane</keyword>
<keyword evidence="8" id="KW-0999">Mitochondrion inner membrane</keyword>
<evidence type="ECO:0000256" key="5">
    <source>
        <dbReference type="ARBA" id="ARBA00022449"/>
    </source>
</evidence>
<reference evidence="17" key="1">
    <citation type="submission" date="2009-03" db="EMBL/GenBank/DDBJ databases">
        <title>Caligus rogercresseyi ESTs and full-length cDNAs.</title>
        <authorList>
            <person name="Yasuike M."/>
            <person name="von Schalburg K."/>
            <person name="Cooper G."/>
            <person name="Leong J."/>
            <person name="Jones S.R.M."/>
            <person name="Koop B.F."/>
        </authorList>
    </citation>
    <scope>NUCLEOTIDE SEQUENCE</scope>
    <source>
        <tissue evidence="17">Whole tissue</tissue>
    </source>
</reference>
<dbReference type="EMBL" id="BT076372">
    <property type="protein sequence ID" value="ACO10796.1"/>
    <property type="molecule type" value="mRNA"/>
</dbReference>
<dbReference type="GO" id="GO:0140021">
    <property type="term" value="P:mitochondrial ADP transmembrane transport"/>
    <property type="evidence" value="ECO:0007669"/>
    <property type="project" value="InterPro"/>
</dbReference>
<organism evidence="17">
    <name type="scientific">Caligus rogercresseyi</name>
    <name type="common">Sea louse</name>
    <dbReference type="NCBI Taxonomy" id="217165"/>
    <lineage>
        <taxon>Eukaryota</taxon>
        <taxon>Metazoa</taxon>
        <taxon>Ecdysozoa</taxon>
        <taxon>Arthropoda</taxon>
        <taxon>Crustacea</taxon>
        <taxon>Multicrustacea</taxon>
        <taxon>Hexanauplia</taxon>
        <taxon>Copepoda</taxon>
        <taxon>Siphonostomatoida</taxon>
        <taxon>Caligidae</taxon>
        <taxon>Caligus</taxon>
    </lineage>
</organism>
<gene>
    <name evidence="17" type="primary">ADT</name>
</gene>
<feature type="transmembrane region" description="Helical" evidence="16">
    <location>
        <begin position="206"/>
        <end position="226"/>
    </location>
</feature>
<dbReference type="GO" id="GO:0005743">
    <property type="term" value="C:mitochondrial inner membrane"/>
    <property type="evidence" value="ECO:0007669"/>
    <property type="project" value="UniProtKB-SubCell"/>
</dbReference>
<dbReference type="GO" id="GO:1901029">
    <property type="term" value="P:negative regulation of mitochondrial outer membrane permeabilization involved in apoptotic signaling pathway"/>
    <property type="evidence" value="ECO:0007669"/>
    <property type="project" value="TreeGrafter"/>
</dbReference>
<dbReference type="SUPFAM" id="SSF103506">
    <property type="entry name" value="Mitochondrial carrier"/>
    <property type="match status" value="1"/>
</dbReference>
<feature type="transmembrane region" description="Helical" evidence="16">
    <location>
        <begin position="168"/>
        <end position="186"/>
    </location>
</feature>
<evidence type="ECO:0000256" key="14">
    <source>
        <dbReference type="PROSITE-ProRule" id="PRU00282"/>
    </source>
</evidence>
<comment type="function">
    <text evidence="16">Catalyzes the exchange of ADP and ATP across the membrane.</text>
</comment>
<dbReference type="Pfam" id="PF00153">
    <property type="entry name" value="Mito_carr"/>
    <property type="match status" value="3"/>
</dbReference>
<dbReference type="PRINTS" id="PR00926">
    <property type="entry name" value="MITOCARRIER"/>
</dbReference>
<comment type="subcellular location">
    <subcellularLocation>
        <location evidence="16">Membrane</location>
        <topology evidence="16">Multi-pass membrane protein</topology>
    </subcellularLocation>
    <subcellularLocation>
        <location evidence="1">Mitochondrion inner membrane</location>
        <topology evidence="1">Multi-pass membrane protein</topology>
    </subcellularLocation>
</comment>
<dbReference type="InterPro" id="IPR002113">
    <property type="entry name" value="ADT_euk_type"/>
</dbReference>
<comment type="similarity">
    <text evidence="2 15">Belongs to the mitochondrial carrier (TC 2.A.29) family.</text>
</comment>
<name>C1BP43_CALRO</name>
<evidence type="ECO:0000256" key="6">
    <source>
        <dbReference type="ARBA" id="ARBA00022692"/>
    </source>
</evidence>
<dbReference type="PANTHER" id="PTHR45635:SF14">
    <property type="entry name" value="ADP_ATP TRANSLOCASE"/>
    <property type="match status" value="1"/>
</dbReference>
<dbReference type="InterPro" id="IPR023395">
    <property type="entry name" value="MCP_dom_sf"/>
</dbReference>
<keyword evidence="10" id="KW-0496">Mitochondrion</keyword>
<keyword evidence="7" id="KW-0677">Repeat</keyword>
<proteinExistence type="evidence at transcript level"/>
<comment type="caution">
    <text evidence="16">Lacks conserved residue(s) required for the propagation of feature annotation.</text>
</comment>
<dbReference type="PRINTS" id="PR00927">
    <property type="entry name" value="ADPTRNSLCASE"/>
</dbReference>
<feature type="repeat" description="Solcar" evidence="14">
    <location>
        <begin position="207"/>
        <end position="289"/>
    </location>
</feature>
<comment type="subunit">
    <text evidence="3 16">Monomer.</text>
</comment>
<dbReference type="InterPro" id="IPR018108">
    <property type="entry name" value="MCP_transmembrane"/>
</dbReference>
<evidence type="ECO:0000256" key="13">
    <source>
        <dbReference type="ARBA" id="ARBA00045250"/>
    </source>
</evidence>
<evidence type="ECO:0000256" key="9">
    <source>
        <dbReference type="ARBA" id="ARBA00022989"/>
    </source>
</evidence>
<evidence type="ECO:0000256" key="12">
    <source>
        <dbReference type="ARBA" id="ARBA00024143"/>
    </source>
</evidence>
<comment type="function">
    <text evidence="13">ADP:ATP antiporter that mediates import of ADP into the mitochondrial matrix for ATP synthesis, and export of ATP out to fuel the cell. Cycles between the cytoplasmic-open state (c-state) and the matrix-open state (m-state): operates by the alternating access mechanism with a single substrate-binding site intermittently exposed to either the cytosolic (c-state) or matrix (m-state) side of the inner mitochondrial membrane.</text>
</comment>
<keyword evidence="11 14" id="KW-0472">Membrane</keyword>
<accession>C1BP43</accession>
<evidence type="ECO:0000256" key="10">
    <source>
        <dbReference type="ARBA" id="ARBA00023128"/>
    </source>
</evidence>
<evidence type="ECO:0000313" key="17">
    <source>
        <dbReference type="EMBL" id="ACO10796.1"/>
    </source>
</evidence>
<protein>
    <recommendedName>
        <fullName evidence="16">ADP/ATP translocase</fullName>
    </recommendedName>
    <alternativeName>
        <fullName evidence="16">ADP,ATP carrier protein</fullName>
    </alternativeName>
</protein>
<feature type="repeat" description="Solcar" evidence="14">
    <location>
        <begin position="112"/>
        <end position="197"/>
    </location>
</feature>
<dbReference type="InterPro" id="IPR002067">
    <property type="entry name" value="MCP"/>
</dbReference>
<evidence type="ECO:0000256" key="4">
    <source>
        <dbReference type="ARBA" id="ARBA00022448"/>
    </source>
</evidence>
<dbReference type="GO" id="GO:0005471">
    <property type="term" value="F:ATP:ADP antiporter activity"/>
    <property type="evidence" value="ECO:0007669"/>
    <property type="project" value="UniProtKB-UniRule"/>
</dbReference>
<keyword evidence="9 16" id="KW-1133">Transmembrane helix</keyword>
<evidence type="ECO:0000256" key="11">
    <source>
        <dbReference type="ARBA" id="ARBA00023136"/>
    </source>
</evidence>
<keyword evidence="5" id="KW-0050">Antiport</keyword>
<evidence type="ECO:0000256" key="16">
    <source>
        <dbReference type="RuleBase" id="RU368008"/>
    </source>
</evidence>
<comment type="catalytic activity">
    <reaction evidence="12">
        <text>ADP(in) + ATP(out) = ADP(out) + ATP(in)</text>
        <dbReference type="Rhea" id="RHEA:34999"/>
        <dbReference type="ChEBI" id="CHEBI:30616"/>
        <dbReference type="ChEBI" id="CHEBI:456216"/>
    </reaction>
    <physiologicalReaction direction="left-to-right" evidence="12">
        <dbReference type="Rhea" id="RHEA:35000"/>
    </physiologicalReaction>
</comment>
<feature type="repeat" description="Solcar" evidence="14">
    <location>
        <begin position="8"/>
        <end position="101"/>
    </location>
</feature>
<keyword evidence="4 15" id="KW-0813">Transport</keyword>
<dbReference type="PANTHER" id="PTHR45635">
    <property type="entry name" value="ADP,ATP CARRIER PROTEIN 1-RELATED-RELATED"/>
    <property type="match status" value="1"/>
</dbReference>
<evidence type="ECO:0000256" key="8">
    <source>
        <dbReference type="ARBA" id="ARBA00022792"/>
    </source>
</evidence>
<dbReference type="AlphaFoldDB" id="C1BP43"/>
<evidence type="ECO:0000256" key="1">
    <source>
        <dbReference type="ARBA" id="ARBA00004448"/>
    </source>
</evidence>